<dbReference type="Proteomes" id="UP000827707">
    <property type="component" value="Segment"/>
</dbReference>
<name>A0AAN0KEM4_9CAUD</name>
<accession>A0AAN0KEM4</accession>
<organism evidence="1 2">
    <name type="scientific">Brevundimonas phage AA</name>
    <dbReference type="NCBI Taxonomy" id="2880937"/>
    <lineage>
        <taxon>Viruses</taxon>
        <taxon>Duplodnaviria</taxon>
        <taxon>Heunggongvirae</taxon>
        <taxon>Uroviricota</taxon>
        <taxon>Caudoviricetes</taxon>
        <taxon>Autographivirales</taxon>
        <taxon>Autonotataviridae</taxon>
        <taxon>Conareevirus</taxon>
        <taxon>Conareevirus doublea</taxon>
    </lineage>
</organism>
<keyword evidence="2" id="KW-1185">Reference proteome</keyword>
<proteinExistence type="predicted"/>
<evidence type="ECO:0000313" key="2">
    <source>
        <dbReference type="Proteomes" id="UP000827707"/>
    </source>
</evidence>
<sequence length="103" mass="11807">MSRPIPEIRRDLDRLAERILGMTPDVFATQKRSIAEQLRRLSTDARRKPPISVAPRKIRPLTDDEKIRVRAAHRSEPNLSQLELANRFNTNPGRISEALNEGD</sequence>
<evidence type="ECO:0000313" key="1">
    <source>
        <dbReference type="EMBL" id="UCR90868.1"/>
    </source>
</evidence>
<protein>
    <submittedName>
        <fullName evidence="1">Uncharacterized protein</fullName>
    </submittedName>
</protein>
<dbReference type="EMBL" id="OK319016">
    <property type="protein sequence ID" value="UCR90868.1"/>
    <property type="molecule type" value="Genomic_DNA"/>
</dbReference>
<reference evidence="2" key="1">
    <citation type="journal article" date="2024" name="Viruses">
        <title>New Genera and Species of Caulobacter and Brevundimonas Bacteriophages Provide Insights into Phage Genome Evolution.</title>
        <authorList>
            <person name="Ely B."/>
            <person name="Hils M."/>
            <person name="Clarke A."/>
            <person name="Albert M."/>
            <person name="Holness N."/>
            <person name="Lenski J."/>
            <person name="Mohammadi T."/>
        </authorList>
    </citation>
    <scope>NUCLEOTIDE SEQUENCE [LARGE SCALE GENOMIC DNA]</scope>
</reference>